<dbReference type="EMBL" id="MFKH01000014">
    <property type="protein sequence ID" value="OGG37329.1"/>
    <property type="molecule type" value="Genomic_DNA"/>
</dbReference>
<proteinExistence type="predicted"/>
<sequence length="234" mass="26338">MIAATWKDADTLIAILPETGGGRILAEVPVRDNFTNPATAGPRYTLILHDFPLLDVSLSWSDILDVLIIQEKTASFYKPRTWQFNLTARTLQLLAEGEKGEVSRWLTQDYVFHYTPPKKFQILDHELASVVFTPTPTIPEKCDGVEARIFCFAPIVFPPFSFTNTFAEDYAKGSVYTLDKFLVLDAVSGETTQLFTSGVEEIPQIDARSVRAAGNTVYFVNRYDNGLYELRLNQ</sequence>
<name>A0A1F6BK76_9BACT</name>
<accession>A0A1F6BK76</accession>
<evidence type="ECO:0000313" key="2">
    <source>
        <dbReference type="Proteomes" id="UP000176273"/>
    </source>
</evidence>
<protein>
    <recommendedName>
        <fullName evidence="3">DUF5050 domain-containing protein</fullName>
    </recommendedName>
</protein>
<reference evidence="1 2" key="1">
    <citation type="journal article" date="2016" name="Nat. Commun.">
        <title>Thousands of microbial genomes shed light on interconnected biogeochemical processes in an aquifer system.</title>
        <authorList>
            <person name="Anantharaman K."/>
            <person name="Brown C.T."/>
            <person name="Hug L.A."/>
            <person name="Sharon I."/>
            <person name="Castelle C.J."/>
            <person name="Probst A.J."/>
            <person name="Thomas B.C."/>
            <person name="Singh A."/>
            <person name="Wilkins M.J."/>
            <person name="Karaoz U."/>
            <person name="Brodie E.L."/>
            <person name="Williams K.H."/>
            <person name="Hubbard S.S."/>
            <person name="Banfield J.F."/>
        </authorList>
    </citation>
    <scope>NUCLEOTIDE SEQUENCE [LARGE SCALE GENOMIC DNA]</scope>
</reference>
<dbReference type="Proteomes" id="UP000176273">
    <property type="component" value="Unassembled WGS sequence"/>
</dbReference>
<gene>
    <name evidence="1" type="ORF">A2110_02300</name>
</gene>
<evidence type="ECO:0000313" key="1">
    <source>
        <dbReference type="EMBL" id="OGG37329.1"/>
    </source>
</evidence>
<evidence type="ECO:0008006" key="3">
    <source>
        <dbReference type="Google" id="ProtNLM"/>
    </source>
</evidence>
<comment type="caution">
    <text evidence="1">The sequence shown here is derived from an EMBL/GenBank/DDBJ whole genome shotgun (WGS) entry which is preliminary data.</text>
</comment>
<organism evidence="1 2">
    <name type="scientific">Candidatus Jorgensenbacteria bacterium GWA1_54_12</name>
    <dbReference type="NCBI Taxonomy" id="1798468"/>
    <lineage>
        <taxon>Bacteria</taxon>
        <taxon>Candidatus Joergenseniibacteriota</taxon>
    </lineage>
</organism>
<dbReference type="AlphaFoldDB" id="A0A1F6BK76"/>